<evidence type="ECO:0000313" key="2">
    <source>
        <dbReference type="EMBL" id="MBP2290764.1"/>
    </source>
</evidence>
<gene>
    <name evidence="2" type="ORF">J2851_000501</name>
</gene>
<dbReference type="Pfam" id="PF04448">
    <property type="entry name" value="DUF551"/>
    <property type="match status" value="1"/>
</dbReference>
<dbReference type="EMBL" id="JAGINP010000001">
    <property type="protein sequence ID" value="MBP2290764.1"/>
    <property type="molecule type" value="Genomic_DNA"/>
</dbReference>
<accession>A0ABS4SEZ4</accession>
<dbReference type="Proteomes" id="UP000781958">
    <property type="component" value="Unassembled WGS sequence"/>
</dbReference>
<evidence type="ECO:0000313" key="3">
    <source>
        <dbReference type="Proteomes" id="UP000781958"/>
    </source>
</evidence>
<protein>
    <recommendedName>
        <fullName evidence="1">DUF551 domain-containing protein</fullName>
    </recommendedName>
</protein>
<proteinExistence type="predicted"/>
<evidence type="ECO:0000259" key="1">
    <source>
        <dbReference type="Pfam" id="PF04448"/>
    </source>
</evidence>
<keyword evidence="3" id="KW-1185">Reference proteome</keyword>
<feature type="domain" description="DUF551" evidence="1">
    <location>
        <begin position="206"/>
        <end position="260"/>
    </location>
</feature>
<name>A0ABS4SEZ4_9PROT</name>
<dbReference type="Pfam" id="PF14354">
    <property type="entry name" value="Lar_restr_allev"/>
    <property type="match status" value="1"/>
</dbReference>
<organism evidence="2 3">
    <name type="scientific">Azospirillum rugosum</name>
    <dbReference type="NCBI Taxonomy" id="416170"/>
    <lineage>
        <taxon>Bacteria</taxon>
        <taxon>Pseudomonadati</taxon>
        <taxon>Pseudomonadota</taxon>
        <taxon>Alphaproteobacteria</taxon>
        <taxon>Rhodospirillales</taxon>
        <taxon>Azospirillaceae</taxon>
        <taxon>Azospirillum</taxon>
    </lineage>
</organism>
<reference evidence="2 3" key="1">
    <citation type="submission" date="2021-03" db="EMBL/GenBank/DDBJ databases">
        <title>Genomic Encyclopedia of Type Strains, Phase III (KMG-III): the genomes of soil and plant-associated and newly described type strains.</title>
        <authorList>
            <person name="Whitman W."/>
        </authorList>
    </citation>
    <scope>NUCLEOTIDE SEQUENCE [LARGE SCALE GENOMIC DNA]</scope>
    <source>
        <strain evidence="2 3">IMMIB AFH-6</strain>
    </source>
</reference>
<dbReference type="RefSeq" id="WP_209763217.1">
    <property type="nucleotide sequence ID" value="NZ_JAGINP010000001.1"/>
</dbReference>
<comment type="caution">
    <text evidence="2">The sequence shown here is derived from an EMBL/GenBank/DDBJ whole genome shotgun (WGS) entry which is preliminary data.</text>
</comment>
<dbReference type="InterPro" id="IPR007539">
    <property type="entry name" value="DUF551"/>
</dbReference>
<sequence>MSDKTELKPCPFCGPQTDDGKRIVLLEEREADGFVRGYTVRCDNCGVEHSDEYEHEAIAAWNRRASSTAPAASVTEAELSAGVRALMLHKFGSDAEVMFDIPADAPQHAIDAVKARLEEARREVSVVLSAARAVAPAVVPDGWKLVPVEPTPEIVTAMGDVLDSADADGEPCWHTEAERAYRAALSAAPASPTTTAQGWQDIATAPKDGTEVLIYAGAVFTACWTRGYDNIRQEHFGCFVTDAYDKLFSATHWMPLPSAPSTSAGEG</sequence>